<dbReference type="Gene3D" id="3.40.50.620">
    <property type="entry name" value="HUPs"/>
    <property type="match status" value="1"/>
</dbReference>
<keyword evidence="6" id="KW-0808">Transferase</keyword>
<dbReference type="PANTHER" id="PTHR22749">
    <property type="entry name" value="RIBOFLAVIN KINASE/FMN ADENYLYLTRANSFERASE"/>
    <property type="match status" value="1"/>
</dbReference>
<comment type="caution">
    <text evidence="13">The sequence shown here is derived from an EMBL/GenBank/DDBJ whole genome shotgun (WGS) entry which is preliminary data.</text>
</comment>
<comment type="pathway">
    <text evidence="1">Cofactor biosynthesis; FAD biosynthesis; FAD from FMN: step 1/1.</text>
</comment>
<evidence type="ECO:0000256" key="10">
    <source>
        <dbReference type="ARBA" id="ARBA00022840"/>
    </source>
</evidence>
<evidence type="ECO:0000256" key="7">
    <source>
        <dbReference type="ARBA" id="ARBA00022695"/>
    </source>
</evidence>
<dbReference type="Proteomes" id="UP001232445">
    <property type="component" value="Unassembled WGS sequence"/>
</dbReference>
<name>A0ABU0CQV0_9BACI</name>
<dbReference type="GO" id="GO:0016779">
    <property type="term" value="F:nucleotidyltransferase activity"/>
    <property type="evidence" value="ECO:0007669"/>
    <property type="project" value="UniProtKB-KW"/>
</dbReference>
<dbReference type="InterPro" id="IPR014729">
    <property type="entry name" value="Rossmann-like_a/b/a_fold"/>
</dbReference>
<feature type="domain" description="FAD synthetase" evidence="12">
    <location>
        <begin position="21"/>
        <end position="165"/>
    </location>
</feature>
<gene>
    <name evidence="13" type="ORF">J2S00_001585</name>
</gene>
<keyword evidence="4" id="KW-0285">Flavoprotein</keyword>
<organism evidence="13 14">
    <name type="scientific">Caldalkalibacillus uzonensis</name>
    <dbReference type="NCBI Taxonomy" id="353224"/>
    <lineage>
        <taxon>Bacteria</taxon>
        <taxon>Bacillati</taxon>
        <taxon>Bacillota</taxon>
        <taxon>Bacilli</taxon>
        <taxon>Bacillales</taxon>
        <taxon>Bacillaceae</taxon>
        <taxon>Caldalkalibacillus</taxon>
    </lineage>
</organism>
<dbReference type="GO" id="GO:0016301">
    <property type="term" value="F:kinase activity"/>
    <property type="evidence" value="ECO:0007669"/>
    <property type="project" value="UniProtKB-KW"/>
</dbReference>
<evidence type="ECO:0000259" key="12">
    <source>
        <dbReference type="Pfam" id="PF06574"/>
    </source>
</evidence>
<dbReference type="Pfam" id="PF06574">
    <property type="entry name" value="FAD_syn"/>
    <property type="match status" value="1"/>
</dbReference>
<keyword evidence="8" id="KW-0547">Nucleotide-binding</keyword>
<evidence type="ECO:0000256" key="8">
    <source>
        <dbReference type="ARBA" id="ARBA00022741"/>
    </source>
</evidence>
<evidence type="ECO:0000256" key="4">
    <source>
        <dbReference type="ARBA" id="ARBA00022630"/>
    </source>
</evidence>
<keyword evidence="13" id="KW-0418">Kinase</keyword>
<evidence type="ECO:0000256" key="6">
    <source>
        <dbReference type="ARBA" id="ARBA00022679"/>
    </source>
</evidence>
<evidence type="ECO:0000256" key="5">
    <source>
        <dbReference type="ARBA" id="ARBA00022643"/>
    </source>
</evidence>
<dbReference type="PANTHER" id="PTHR22749:SF6">
    <property type="entry name" value="RIBOFLAVIN KINASE"/>
    <property type="match status" value="1"/>
</dbReference>
<evidence type="ECO:0000256" key="2">
    <source>
        <dbReference type="ARBA" id="ARBA00010214"/>
    </source>
</evidence>
<dbReference type="SUPFAM" id="SSF52374">
    <property type="entry name" value="Nucleotidylyl transferase"/>
    <property type="match status" value="1"/>
</dbReference>
<evidence type="ECO:0000256" key="3">
    <source>
        <dbReference type="ARBA" id="ARBA00012393"/>
    </source>
</evidence>
<reference evidence="13 14" key="1">
    <citation type="submission" date="2023-07" db="EMBL/GenBank/DDBJ databases">
        <title>Genomic Encyclopedia of Type Strains, Phase IV (KMG-IV): sequencing the most valuable type-strain genomes for metagenomic binning, comparative biology and taxonomic classification.</title>
        <authorList>
            <person name="Goeker M."/>
        </authorList>
    </citation>
    <scope>NUCLEOTIDE SEQUENCE [LARGE SCALE GENOMIC DNA]</scope>
    <source>
        <strain evidence="13 14">DSM 17740</strain>
    </source>
</reference>
<keyword evidence="7 13" id="KW-0548">Nucleotidyltransferase</keyword>
<dbReference type="EMBL" id="JAUSUQ010000005">
    <property type="protein sequence ID" value="MDQ0338799.1"/>
    <property type="molecule type" value="Genomic_DNA"/>
</dbReference>
<sequence length="169" mass="19478">MNQMQVFHLHYPLNKEQVYLPSSITIGTFDGLHAGHQALIKNAMQVARMRNLACGVITFDPHPREALGITYYGAYLTPLTEKLLLLEKMGVDVVYIVRFDHSFASLEPEDFIHHFLAPLNCRYITVGYDFTFGRYGAGQLKIYNELVRDIFRSTSFHPLRRNRQKCQAP</sequence>
<dbReference type="InterPro" id="IPR023468">
    <property type="entry name" value="Riboflavin_kinase"/>
</dbReference>
<keyword evidence="9" id="KW-0274">FAD</keyword>
<dbReference type="CDD" id="cd02064">
    <property type="entry name" value="FAD_synthetase_N"/>
    <property type="match status" value="1"/>
</dbReference>
<dbReference type="InterPro" id="IPR015864">
    <property type="entry name" value="FAD_synthase"/>
</dbReference>
<protein>
    <recommendedName>
        <fullName evidence="3">FAD synthase</fullName>
        <ecNumber evidence="3">2.7.7.2</ecNumber>
    </recommendedName>
</protein>
<evidence type="ECO:0000256" key="11">
    <source>
        <dbReference type="ARBA" id="ARBA00049494"/>
    </source>
</evidence>
<dbReference type="EC" id="2.7.7.2" evidence="3"/>
<comment type="similarity">
    <text evidence="2">Belongs to the RibF family.</text>
</comment>
<accession>A0ABU0CQV0</accession>
<keyword evidence="5" id="KW-0288">FMN</keyword>
<evidence type="ECO:0000313" key="14">
    <source>
        <dbReference type="Proteomes" id="UP001232445"/>
    </source>
</evidence>
<evidence type="ECO:0000256" key="1">
    <source>
        <dbReference type="ARBA" id="ARBA00004726"/>
    </source>
</evidence>
<proteinExistence type="inferred from homology"/>
<evidence type="ECO:0000313" key="13">
    <source>
        <dbReference type="EMBL" id="MDQ0338799.1"/>
    </source>
</evidence>
<comment type="catalytic activity">
    <reaction evidence="11">
        <text>FMN + ATP + H(+) = FAD + diphosphate</text>
        <dbReference type="Rhea" id="RHEA:17237"/>
        <dbReference type="ChEBI" id="CHEBI:15378"/>
        <dbReference type="ChEBI" id="CHEBI:30616"/>
        <dbReference type="ChEBI" id="CHEBI:33019"/>
        <dbReference type="ChEBI" id="CHEBI:57692"/>
        <dbReference type="ChEBI" id="CHEBI:58210"/>
        <dbReference type="EC" id="2.7.7.2"/>
    </reaction>
</comment>
<keyword evidence="10" id="KW-0067">ATP-binding</keyword>
<keyword evidence="14" id="KW-1185">Reference proteome</keyword>
<evidence type="ECO:0000256" key="9">
    <source>
        <dbReference type="ARBA" id="ARBA00022827"/>
    </source>
</evidence>